<keyword evidence="1 8" id="KW-0963">Cytoplasm</keyword>
<keyword evidence="5 8" id="KW-0658">Purine biosynthesis</keyword>
<dbReference type="GO" id="GO:0005737">
    <property type="term" value="C:cytoplasm"/>
    <property type="evidence" value="ECO:0007669"/>
    <property type="project" value="UniProtKB-SubCell"/>
</dbReference>
<dbReference type="PANTHER" id="PTHR43555">
    <property type="entry name" value="PHOSPHORIBOSYLFORMYLGLYCINAMIDINE SYNTHASE SUBUNIT PURL"/>
    <property type="match status" value="1"/>
</dbReference>
<keyword evidence="6 8" id="KW-0067">ATP-binding</keyword>
<comment type="caution">
    <text evidence="12">The sequence shown here is derived from an EMBL/GenBank/DDBJ whole genome shotgun (WGS) entry which is preliminary data.</text>
</comment>
<dbReference type="NCBIfam" id="TIGR01736">
    <property type="entry name" value="FGAM_synth_II"/>
    <property type="match status" value="1"/>
</dbReference>
<evidence type="ECO:0000256" key="2">
    <source>
        <dbReference type="ARBA" id="ARBA00022598"/>
    </source>
</evidence>
<feature type="binding site" evidence="8">
    <location>
        <begin position="85"/>
        <end position="88"/>
    </location>
    <ligand>
        <name>substrate</name>
    </ligand>
</feature>
<sequence>MDIYQKHGLDQKEKKMLLDCMKRDPSNTEIGIFSVMWSEHCSYKSSRYWLKQLHTSGEQVIQGPGENAGVIDIGDGQVIVFKMESHNHPSFIEPYQGAATGVGGIMRDIFTMGARPIALLNSIRFGDLYHPKTKYLLSGVVAGIGGYGNCVGIPTVSGETGFDSSYNGNNLVNAMCVGLGEKDKIFYSKASGVGNPVVYVGAKTGRDGIHGATMASGEFDDDSEKNRPTVQVGDPYAEKLLLEACLELMQKDAIISIQDMGAAGLTSSSVEMADKGQVGIELNLDMIPIRQNSLTAYEIMLSESQERMLMVLKPEKTAIAKKVFEKWGVDFAIVGKIIDTKNIRVRHNGNIEADIPIKYLTDSAPIYKRKVNRKPKFIEYKPKFFDKNIKDIILKVLKSPNICSKKWIWEQYDRTIMANTLSKSGYDAGIVRIGNTNKAISMSCDVNPRYCTVDAKIGATQAVSECWRNIIASGAKPLAITNCLNFGNPEKPEIMSDFVDTIKGITEASIKLDYPVVSGNVSLYNETNGSAIKNTPTIGGVGIIENIKFLENFGDPKIGDEILLIGKKGQHLACSTLEEVLQENTTGKPPEINLNLELNTGKTLLSLIQDNTLNACHDISDGGMIIAICEMLMRSKLGATIDISDQTIIEELFGEDQSRYIVAVSPSDKAKLLSRLKKNNVENHMIGKILKQELKINNNIIISDSELYEAYENTIPSIMNS</sequence>
<feature type="binding site" evidence="8">
    <location>
        <position position="108"/>
    </location>
    <ligand>
        <name>Mg(2+)</name>
        <dbReference type="ChEBI" id="CHEBI:18420"/>
        <label>2</label>
    </ligand>
</feature>
<dbReference type="EC" id="6.3.5.3" evidence="8"/>
<dbReference type="InterPro" id="IPR010918">
    <property type="entry name" value="PurM-like_C_dom"/>
</dbReference>
<feature type="domain" description="PurM-like N-terminal" evidence="9">
    <location>
        <begin position="426"/>
        <end position="544"/>
    </location>
</feature>
<feature type="binding site" evidence="8">
    <location>
        <position position="259"/>
    </location>
    <ligand>
        <name>Mg(2+)</name>
        <dbReference type="ChEBI" id="CHEBI:18420"/>
        <label>2</label>
    </ligand>
</feature>
<dbReference type="InterPro" id="IPR010074">
    <property type="entry name" value="PRibForGlyAmidine_synth_PurL"/>
</dbReference>
<dbReference type="UniPathway" id="UPA00074">
    <property type="reaction ID" value="UER00128"/>
</dbReference>
<accession>A0A368DMX4</accession>
<gene>
    <name evidence="8" type="primary">purL</name>
    <name evidence="12" type="ORF">DBW71_04400</name>
</gene>
<feature type="binding site" evidence="8">
    <location>
        <position position="82"/>
    </location>
    <ligand>
        <name>ATP</name>
        <dbReference type="ChEBI" id="CHEBI:30616"/>
    </ligand>
</feature>
<dbReference type="Pfam" id="PF02769">
    <property type="entry name" value="AIRS_C"/>
    <property type="match status" value="2"/>
</dbReference>
<feature type="domain" description="PurM-like C-terminal" evidence="10">
    <location>
        <begin position="557"/>
        <end position="692"/>
    </location>
</feature>
<dbReference type="HAMAP" id="MF_00420">
    <property type="entry name" value="PurL_2"/>
    <property type="match status" value="1"/>
</dbReference>
<feature type="binding site" evidence="8">
    <location>
        <position position="43"/>
    </location>
    <ligand>
        <name>ATP</name>
        <dbReference type="ChEBI" id="CHEBI:30616"/>
    </ligand>
</feature>
<feature type="binding site" evidence="8">
    <location>
        <begin position="303"/>
        <end position="305"/>
    </location>
    <ligand>
        <name>substrate</name>
    </ligand>
</feature>
<feature type="binding site" evidence="8">
    <location>
        <position position="107"/>
    </location>
    <ligand>
        <name>substrate</name>
    </ligand>
</feature>
<evidence type="ECO:0000313" key="12">
    <source>
        <dbReference type="EMBL" id="RCL73189.1"/>
    </source>
</evidence>
<evidence type="ECO:0000256" key="4">
    <source>
        <dbReference type="ARBA" id="ARBA00022741"/>
    </source>
</evidence>
<comment type="subunit">
    <text evidence="8">Monomer. Part of the FGAM synthase complex composed of 1 PurL, 1 PurQ and 2 PurS subunits.</text>
</comment>
<keyword evidence="2 8" id="KW-0436">Ligase</keyword>
<comment type="similarity">
    <text evidence="8">Belongs to the FGAMS family.</text>
</comment>
<feature type="domain" description="PurM-like N-terminal" evidence="9">
    <location>
        <begin position="65"/>
        <end position="179"/>
    </location>
</feature>
<dbReference type="Pfam" id="PF00586">
    <property type="entry name" value="AIRS"/>
    <property type="match status" value="2"/>
</dbReference>
<dbReference type="NCBIfam" id="NF002290">
    <property type="entry name" value="PRK01213.1"/>
    <property type="match status" value="1"/>
</dbReference>
<dbReference type="AlphaFoldDB" id="A0A368DMX4"/>
<dbReference type="Gene3D" id="3.30.1330.10">
    <property type="entry name" value="PurM-like, N-terminal domain"/>
    <property type="match status" value="2"/>
</dbReference>
<dbReference type="GO" id="GO:0005524">
    <property type="term" value="F:ATP binding"/>
    <property type="evidence" value="ECO:0007669"/>
    <property type="project" value="UniProtKB-UniRule"/>
</dbReference>
<feature type="domain" description="Phosphoribosylformylglycinamidine synthase linker" evidence="11">
    <location>
        <begin position="3"/>
        <end position="44"/>
    </location>
</feature>
<dbReference type="SUPFAM" id="SSF55326">
    <property type="entry name" value="PurM N-terminal domain-like"/>
    <property type="match status" value="2"/>
</dbReference>
<feature type="binding site" evidence="8">
    <location>
        <position position="482"/>
    </location>
    <ligand>
        <name>ATP</name>
        <dbReference type="ChEBI" id="CHEBI:30616"/>
    </ligand>
</feature>
<comment type="function">
    <text evidence="8">Part of the phosphoribosylformylglycinamidine synthase complex involved in the purines biosynthetic pathway. Catalyzes the ATP-dependent conversion of formylglycinamide ribonucleotide (FGAR) and glutamine to yield formylglycinamidine ribonucleotide (FGAM) and glutamate. The FGAM synthase complex is composed of three subunits. PurQ produces an ammonia molecule by converting glutamine to glutamate. PurL transfers the ammonia molecule to FGAR to form FGAM in an ATP-dependent manner. PurS interacts with PurQ and PurL and is thought to assist in the transfer of the ammonia molecule from PurQ to PurL.</text>
</comment>
<dbReference type="FunFam" id="3.30.1330.10:FF:000004">
    <property type="entry name" value="Phosphoribosylformylglycinamidine synthase subunit PurL"/>
    <property type="match status" value="1"/>
</dbReference>
<comment type="catalytic activity">
    <reaction evidence="8">
        <text>N(2)-formyl-N(1)-(5-phospho-beta-D-ribosyl)glycinamide + L-glutamine + ATP + H2O = 2-formamido-N(1)-(5-O-phospho-beta-D-ribosyl)acetamidine + L-glutamate + ADP + phosphate + H(+)</text>
        <dbReference type="Rhea" id="RHEA:17129"/>
        <dbReference type="ChEBI" id="CHEBI:15377"/>
        <dbReference type="ChEBI" id="CHEBI:15378"/>
        <dbReference type="ChEBI" id="CHEBI:29985"/>
        <dbReference type="ChEBI" id="CHEBI:30616"/>
        <dbReference type="ChEBI" id="CHEBI:43474"/>
        <dbReference type="ChEBI" id="CHEBI:58359"/>
        <dbReference type="ChEBI" id="CHEBI:147286"/>
        <dbReference type="ChEBI" id="CHEBI:147287"/>
        <dbReference type="ChEBI" id="CHEBI:456216"/>
        <dbReference type="EC" id="6.3.5.3"/>
    </reaction>
</comment>
<keyword evidence="3 8" id="KW-0479">Metal-binding</keyword>
<evidence type="ECO:0000256" key="1">
    <source>
        <dbReference type="ARBA" id="ARBA00022490"/>
    </source>
</evidence>
<evidence type="ECO:0000256" key="7">
    <source>
        <dbReference type="ARBA" id="ARBA00022842"/>
    </source>
</evidence>
<dbReference type="Gene3D" id="3.90.650.10">
    <property type="entry name" value="PurM-like C-terminal domain"/>
    <property type="match status" value="2"/>
</dbReference>
<feature type="binding site" evidence="8">
    <location>
        <position position="231"/>
    </location>
    <ligand>
        <name>substrate</name>
    </ligand>
</feature>
<dbReference type="SUPFAM" id="SSF56042">
    <property type="entry name" value="PurM C-terminal domain-like"/>
    <property type="match status" value="2"/>
</dbReference>
<name>A0A368DMX4_9PROT</name>
<dbReference type="PIRSF" id="PIRSF001587">
    <property type="entry name" value="FGAM_synthase_II"/>
    <property type="match status" value="1"/>
</dbReference>
<comment type="subcellular location">
    <subcellularLocation>
        <location evidence="8">Cytoplasm</location>
    </subcellularLocation>
</comment>
<evidence type="ECO:0000313" key="13">
    <source>
        <dbReference type="Proteomes" id="UP000253570"/>
    </source>
</evidence>
<dbReference type="InterPro" id="IPR016188">
    <property type="entry name" value="PurM-like_N"/>
</dbReference>
<dbReference type="InterPro" id="IPR041609">
    <property type="entry name" value="PurL_linker"/>
</dbReference>
<dbReference type="Proteomes" id="UP000253570">
    <property type="component" value="Unassembled WGS sequence"/>
</dbReference>
<evidence type="ECO:0000259" key="9">
    <source>
        <dbReference type="Pfam" id="PF00586"/>
    </source>
</evidence>
<proteinExistence type="inferred from homology"/>
<evidence type="ECO:0000256" key="6">
    <source>
        <dbReference type="ARBA" id="ARBA00022840"/>
    </source>
</evidence>
<keyword evidence="4 8" id="KW-0547">Nucleotide-binding</keyword>
<feature type="binding site" evidence="8">
    <location>
        <position position="84"/>
    </location>
    <ligand>
        <name>Mg(2+)</name>
        <dbReference type="ChEBI" id="CHEBI:18420"/>
        <label>1</label>
    </ligand>
</feature>
<evidence type="ECO:0000256" key="8">
    <source>
        <dbReference type="HAMAP-Rule" id="MF_00420"/>
    </source>
</evidence>
<evidence type="ECO:0000259" key="11">
    <source>
        <dbReference type="Pfam" id="PF18072"/>
    </source>
</evidence>
<organism evidence="12 13">
    <name type="scientific">PS1 clade bacterium</name>
    <dbReference type="NCBI Taxonomy" id="2175152"/>
    <lineage>
        <taxon>Bacteria</taxon>
        <taxon>Pseudomonadati</taxon>
        <taxon>Pseudomonadota</taxon>
        <taxon>Alphaproteobacteria</taxon>
        <taxon>PS1 clade</taxon>
    </lineage>
</organism>
<dbReference type="Pfam" id="PF18072">
    <property type="entry name" value="FGAR-AT_linker"/>
    <property type="match status" value="1"/>
</dbReference>
<dbReference type="InterPro" id="IPR036921">
    <property type="entry name" value="PurM-like_N_sf"/>
</dbReference>
<reference evidence="12 13" key="1">
    <citation type="journal article" date="2018" name="Microbiome">
        <title>Fine metagenomic profile of the Mediterranean stratified and mixed water columns revealed by assembly and recruitment.</title>
        <authorList>
            <person name="Haro-Moreno J.M."/>
            <person name="Lopez-Perez M."/>
            <person name="De La Torre J.R."/>
            <person name="Picazo A."/>
            <person name="Camacho A."/>
            <person name="Rodriguez-Valera F."/>
        </authorList>
    </citation>
    <scope>NUCLEOTIDE SEQUENCE [LARGE SCALE GENOMIC DNA]</scope>
    <source>
        <strain evidence="12">MED-G57</strain>
    </source>
</reference>
<dbReference type="InterPro" id="IPR036676">
    <property type="entry name" value="PurM-like_C_sf"/>
</dbReference>
<feature type="domain" description="PurM-like C-terminal" evidence="10">
    <location>
        <begin position="193"/>
        <end position="347"/>
    </location>
</feature>
<comment type="caution">
    <text evidence="8">Lacks conserved residue(s) required for the propagation of feature annotation.</text>
</comment>
<feature type="binding site" evidence="8">
    <location>
        <position position="520"/>
    </location>
    <ligand>
        <name>Mg(2+)</name>
        <dbReference type="ChEBI" id="CHEBI:18420"/>
        <label>1</label>
    </ligand>
</feature>
<keyword evidence="7 8" id="KW-0460">Magnesium</keyword>
<dbReference type="CDD" id="cd02203">
    <property type="entry name" value="PurL_repeat1"/>
    <property type="match status" value="1"/>
</dbReference>
<dbReference type="GO" id="GO:0006189">
    <property type="term" value="P:'de novo' IMP biosynthetic process"/>
    <property type="evidence" value="ECO:0007669"/>
    <property type="project" value="UniProtKB-UniRule"/>
</dbReference>
<comment type="pathway">
    <text evidence="8">Purine metabolism; IMP biosynthesis via de novo pathway; 5-amino-1-(5-phospho-D-ribosyl)imidazole from N(2)-formyl-N(1)-(5-phospho-D-ribosyl)glycinamide: step 1/2.</text>
</comment>
<dbReference type="GO" id="GO:0000287">
    <property type="term" value="F:magnesium ion binding"/>
    <property type="evidence" value="ECO:0007669"/>
    <property type="project" value="UniProtKB-UniRule"/>
</dbReference>
<evidence type="ECO:0000259" key="10">
    <source>
        <dbReference type="Pfam" id="PF02769"/>
    </source>
</evidence>
<protein>
    <recommendedName>
        <fullName evidence="8">Phosphoribosylformylglycinamidine synthase subunit PurL</fullName>
        <shortName evidence="8">FGAM synthase</shortName>
        <ecNumber evidence="8">6.3.5.3</ecNumber>
    </recommendedName>
    <alternativeName>
        <fullName evidence="8">Formylglycinamide ribonucleotide amidotransferase subunit II</fullName>
        <shortName evidence="8">FGAR amidotransferase II</shortName>
        <shortName evidence="8">FGAR-AT II</shortName>
    </alternativeName>
    <alternativeName>
        <fullName evidence="8">Glutamine amidotransferase PurL</fullName>
    </alternativeName>
    <alternativeName>
        <fullName evidence="8">Phosphoribosylformylglycinamidine synthase subunit II</fullName>
    </alternativeName>
</protein>
<dbReference type="CDD" id="cd02204">
    <property type="entry name" value="PurL_repeat2"/>
    <property type="match status" value="1"/>
</dbReference>
<feature type="binding site" evidence="8">
    <location>
        <position position="522"/>
    </location>
    <ligand>
        <name>substrate</name>
    </ligand>
</feature>
<dbReference type="PANTHER" id="PTHR43555:SF1">
    <property type="entry name" value="PHOSPHORIBOSYLFORMYLGLYCINAMIDINE SYNTHASE SUBUNIT PURL"/>
    <property type="match status" value="1"/>
</dbReference>
<feature type="active site" evidence="8">
    <location>
        <position position="40"/>
    </location>
</feature>
<feature type="binding site" evidence="8">
    <location>
        <position position="519"/>
    </location>
    <ligand>
        <name>ATP</name>
        <dbReference type="ChEBI" id="CHEBI:30616"/>
    </ligand>
</feature>
<feature type="active site" description="Proton acceptor" evidence="8">
    <location>
        <position position="86"/>
    </location>
</feature>
<dbReference type="GO" id="GO:0004642">
    <property type="term" value="F:phosphoribosylformylglycinamidine synthase activity"/>
    <property type="evidence" value="ECO:0007669"/>
    <property type="project" value="UniProtKB-UniRule"/>
</dbReference>
<dbReference type="EMBL" id="QOQD01000009">
    <property type="protein sequence ID" value="RCL73189.1"/>
    <property type="molecule type" value="Genomic_DNA"/>
</dbReference>
<evidence type="ECO:0000256" key="5">
    <source>
        <dbReference type="ARBA" id="ARBA00022755"/>
    </source>
</evidence>
<evidence type="ECO:0000256" key="3">
    <source>
        <dbReference type="ARBA" id="ARBA00022723"/>
    </source>
</evidence>